<feature type="region of interest" description="Disordered" evidence="1">
    <location>
        <begin position="64"/>
        <end position="153"/>
    </location>
</feature>
<name>A0ABV0SYM4_9TELE</name>
<dbReference type="EMBL" id="JAHRIQ010012245">
    <property type="protein sequence ID" value="MEQ2224633.1"/>
    <property type="molecule type" value="Genomic_DNA"/>
</dbReference>
<organism evidence="2 3">
    <name type="scientific">Ilyodon furcidens</name>
    <name type="common">goldbreast splitfin</name>
    <dbReference type="NCBI Taxonomy" id="33524"/>
    <lineage>
        <taxon>Eukaryota</taxon>
        <taxon>Metazoa</taxon>
        <taxon>Chordata</taxon>
        <taxon>Craniata</taxon>
        <taxon>Vertebrata</taxon>
        <taxon>Euteleostomi</taxon>
        <taxon>Actinopterygii</taxon>
        <taxon>Neopterygii</taxon>
        <taxon>Teleostei</taxon>
        <taxon>Neoteleostei</taxon>
        <taxon>Acanthomorphata</taxon>
        <taxon>Ovalentaria</taxon>
        <taxon>Atherinomorphae</taxon>
        <taxon>Cyprinodontiformes</taxon>
        <taxon>Goodeidae</taxon>
        <taxon>Ilyodon</taxon>
    </lineage>
</organism>
<proteinExistence type="predicted"/>
<evidence type="ECO:0000256" key="1">
    <source>
        <dbReference type="SAM" id="MobiDB-lite"/>
    </source>
</evidence>
<comment type="caution">
    <text evidence="2">The sequence shown here is derived from an EMBL/GenBank/DDBJ whole genome shotgun (WGS) entry which is preliminary data.</text>
</comment>
<accession>A0ABV0SYM4</accession>
<feature type="compositionally biased region" description="Low complexity" evidence="1">
    <location>
        <begin position="112"/>
        <end position="126"/>
    </location>
</feature>
<evidence type="ECO:0000313" key="2">
    <source>
        <dbReference type="EMBL" id="MEQ2224633.1"/>
    </source>
</evidence>
<protein>
    <submittedName>
        <fullName evidence="2">Uncharacterized protein</fullName>
    </submittedName>
</protein>
<dbReference type="Proteomes" id="UP001482620">
    <property type="component" value="Unassembled WGS sequence"/>
</dbReference>
<sequence>MFLLKQTGGEKSLKREQKRVKGIPALLEDAQQQTVIKEEVSWNTNLDQHGAEVVQIKQEKEELWISQEEKQDRVTGVADSVETSRLPSPQTPPPVPPGGAQGNPRPAERHSPSSVSWAVPWASSWWDMPGTPPEEGVQEASDIDARATSNGSS</sequence>
<gene>
    <name evidence="2" type="ORF">ILYODFUR_009462</name>
</gene>
<keyword evidence="3" id="KW-1185">Reference proteome</keyword>
<evidence type="ECO:0000313" key="3">
    <source>
        <dbReference type="Proteomes" id="UP001482620"/>
    </source>
</evidence>
<feature type="compositionally biased region" description="Basic and acidic residues" evidence="1">
    <location>
        <begin position="64"/>
        <end position="73"/>
    </location>
</feature>
<reference evidence="2 3" key="1">
    <citation type="submission" date="2021-06" db="EMBL/GenBank/DDBJ databases">
        <authorList>
            <person name="Palmer J.M."/>
        </authorList>
    </citation>
    <scope>NUCLEOTIDE SEQUENCE [LARGE SCALE GENOMIC DNA]</scope>
    <source>
        <strain evidence="3">if_2019</strain>
        <tissue evidence="2">Muscle</tissue>
    </source>
</reference>